<reference evidence="3" key="2">
    <citation type="submission" date="2015-01" db="EMBL/GenBank/DDBJ databases">
        <title>Evolutionary Origins and Diversification of the Mycorrhizal Mutualists.</title>
        <authorList>
            <consortium name="DOE Joint Genome Institute"/>
            <consortium name="Mycorrhizal Genomics Consortium"/>
            <person name="Kohler A."/>
            <person name="Kuo A."/>
            <person name="Nagy L.G."/>
            <person name="Floudas D."/>
            <person name="Copeland A."/>
            <person name="Barry K.W."/>
            <person name="Cichocki N."/>
            <person name="Veneault-Fourrey C."/>
            <person name="LaButti K."/>
            <person name="Lindquist E.A."/>
            <person name="Lipzen A."/>
            <person name="Lundell T."/>
            <person name="Morin E."/>
            <person name="Murat C."/>
            <person name="Riley R."/>
            <person name="Ohm R."/>
            <person name="Sun H."/>
            <person name="Tunlid A."/>
            <person name="Henrissat B."/>
            <person name="Grigoriev I.V."/>
            <person name="Hibbett D.S."/>
            <person name="Martin F."/>
        </authorList>
    </citation>
    <scope>NUCLEOTIDE SEQUENCE [LARGE SCALE GENOMIC DNA]</scope>
    <source>
        <strain evidence="3">LaAM-08-1</strain>
    </source>
</reference>
<feature type="transmembrane region" description="Helical" evidence="1">
    <location>
        <begin position="12"/>
        <end position="29"/>
    </location>
</feature>
<protein>
    <submittedName>
        <fullName evidence="2">Uncharacterized protein</fullName>
    </submittedName>
</protein>
<dbReference type="OrthoDB" id="10357810at2759"/>
<evidence type="ECO:0000313" key="2">
    <source>
        <dbReference type="EMBL" id="KIK02630.1"/>
    </source>
</evidence>
<name>A0A0C9WU21_9AGAR</name>
<keyword evidence="1" id="KW-0472">Membrane</keyword>
<feature type="non-terminal residue" evidence="2">
    <location>
        <position position="1"/>
    </location>
</feature>
<reference evidence="2 3" key="1">
    <citation type="submission" date="2014-04" db="EMBL/GenBank/DDBJ databases">
        <authorList>
            <consortium name="DOE Joint Genome Institute"/>
            <person name="Kuo A."/>
            <person name="Kohler A."/>
            <person name="Nagy L.G."/>
            <person name="Floudas D."/>
            <person name="Copeland A."/>
            <person name="Barry K.W."/>
            <person name="Cichocki N."/>
            <person name="Veneault-Fourrey C."/>
            <person name="LaButti K."/>
            <person name="Lindquist E.A."/>
            <person name="Lipzen A."/>
            <person name="Lundell T."/>
            <person name="Morin E."/>
            <person name="Murat C."/>
            <person name="Sun H."/>
            <person name="Tunlid A."/>
            <person name="Henrissat B."/>
            <person name="Grigoriev I.V."/>
            <person name="Hibbett D.S."/>
            <person name="Martin F."/>
            <person name="Nordberg H.P."/>
            <person name="Cantor M.N."/>
            <person name="Hua S.X."/>
        </authorList>
    </citation>
    <scope>NUCLEOTIDE SEQUENCE [LARGE SCALE GENOMIC DNA]</scope>
    <source>
        <strain evidence="2 3">LaAM-08-1</strain>
    </source>
</reference>
<organism evidence="2 3">
    <name type="scientific">Laccaria amethystina LaAM-08-1</name>
    <dbReference type="NCBI Taxonomy" id="1095629"/>
    <lineage>
        <taxon>Eukaryota</taxon>
        <taxon>Fungi</taxon>
        <taxon>Dikarya</taxon>
        <taxon>Basidiomycota</taxon>
        <taxon>Agaricomycotina</taxon>
        <taxon>Agaricomycetes</taxon>
        <taxon>Agaricomycetidae</taxon>
        <taxon>Agaricales</taxon>
        <taxon>Agaricineae</taxon>
        <taxon>Hydnangiaceae</taxon>
        <taxon>Laccaria</taxon>
    </lineage>
</organism>
<keyword evidence="1" id="KW-1133">Transmembrane helix</keyword>
<keyword evidence="3" id="KW-1185">Reference proteome</keyword>
<accession>A0A0C9WU21</accession>
<sequence length="66" mass="7696">VLEKTPRDLSVYTYALFIHFSIFYLHFYQPHLLPVFTSLCFKPPDFSISTRTLFFLSSVITTSVSD</sequence>
<keyword evidence="1" id="KW-0812">Transmembrane</keyword>
<evidence type="ECO:0000313" key="3">
    <source>
        <dbReference type="Proteomes" id="UP000054477"/>
    </source>
</evidence>
<dbReference type="HOGENOM" id="CLU_2838123_0_0_1"/>
<gene>
    <name evidence="2" type="ORF">K443DRAFT_96652</name>
</gene>
<dbReference type="EMBL" id="KN838590">
    <property type="protein sequence ID" value="KIK02630.1"/>
    <property type="molecule type" value="Genomic_DNA"/>
</dbReference>
<evidence type="ECO:0000256" key="1">
    <source>
        <dbReference type="SAM" id="Phobius"/>
    </source>
</evidence>
<dbReference type="AlphaFoldDB" id="A0A0C9WU21"/>
<dbReference type="Proteomes" id="UP000054477">
    <property type="component" value="Unassembled WGS sequence"/>
</dbReference>
<proteinExistence type="predicted"/>